<dbReference type="EMBL" id="LGTC01000001">
    <property type="protein sequence ID" value="KNY29696.1"/>
    <property type="molecule type" value="Genomic_DNA"/>
</dbReference>
<evidence type="ECO:0000313" key="1">
    <source>
        <dbReference type="EMBL" id="KNY29696.1"/>
    </source>
</evidence>
<gene>
    <name evidence="1" type="ORF">Bccel_4970</name>
</gene>
<dbReference type="eggNOG" id="ENOG502ZC6N">
    <property type="taxonomic scope" value="Bacteria"/>
</dbReference>
<proteinExistence type="predicted"/>
<dbReference type="Pfam" id="PF14094">
    <property type="entry name" value="DUF4272"/>
    <property type="match status" value="1"/>
</dbReference>
<accession>A0A0L6JV37</accession>
<dbReference type="OrthoDB" id="4399984at2"/>
<comment type="caution">
    <text evidence="1">The sequence shown here is derived from an EMBL/GenBank/DDBJ whole genome shotgun (WGS) entry which is preliminary data.</text>
</comment>
<organism evidence="1 2">
    <name type="scientific">Pseudobacteroides cellulosolvens ATCC 35603 = DSM 2933</name>
    <dbReference type="NCBI Taxonomy" id="398512"/>
    <lineage>
        <taxon>Bacteria</taxon>
        <taxon>Bacillati</taxon>
        <taxon>Bacillota</taxon>
        <taxon>Clostridia</taxon>
        <taxon>Eubacteriales</taxon>
        <taxon>Oscillospiraceae</taxon>
        <taxon>Pseudobacteroides</taxon>
    </lineage>
</organism>
<dbReference type="STRING" id="398512.Bccel_4970"/>
<sequence length="390" mass="44808">MKNVTIYSASKDVTKIVNEIKEAFKDKKLELYDNPLKVKVTYKSLFSSFSINFNFMSRDTEKSKFEDMLNGMFGFYQRVATQHEQIKSMFLKQILFFNTCVGIVCDKDINDDIFQRILSTLDSNDMVFLPSGDMLNRDGNIIFNLNGESDIKELRVTASADILDSHIKETQSALDRRSRSQEILKQRNIPFITHLPVIVGDEDVQIRSKEEVAKRAIALAIISTYAADLANKTPKDKCKELLDSLTERFSAKGFFTEEEKEFINGDPDELTIIQFAWKYECLWVLLWALGFIKELSYPDKICDVSEAVSCLKDEHSFESFLNKSSLIPASQILDQADLIYRYDWACVDSRVKNSSPPGGLDSGVVLERHRALNWLISYMNFEWDDVRTDT</sequence>
<evidence type="ECO:0000313" key="2">
    <source>
        <dbReference type="Proteomes" id="UP000036923"/>
    </source>
</evidence>
<reference evidence="2" key="1">
    <citation type="submission" date="2015-07" db="EMBL/GenBank/DDBJ databases">
        <title>Near-Complete Genome Sequence of the Cellulolytic Bacterium Bacteroides (Pseudobacteroides) cellulosolvens ATCC 35603.</title>
        <authorList>
            <person name="Dassa B."/>
            <person name="Utturkar S.M."/>
            <person name="Klingeman D.M."/>
            <person name="Hurt R.A."/>
            <person name="Keller M."/>
            <person name="Xu J."/>
            <person name="Reddy Y.H.K."/>
            <person name="Borovok I."/>
            <person name="Grinberg I.R."/>
            <person name="Lamed R."/>
            <person name="Zhivin O."/>
            <person name="Bayer E.A."/>
            <person name="Brown S.D."/>
        </authorList>
    </citation>
    <scope>NUCLEOTIDE SEQUENCE [LARGE SCALE GENOMIC DNA]</scope>
    <source>
        <strain evidence="2">DSM 2933</strain>
    </source>
</reference>
<name>A0A0L6JV37_9FIRM</name>
<dbReference type="Proteomes" id="UP000036923">
    <property type="component" value="Unassembled WGS sequence"/>
</dbReference>
<dbReference type="PATRIC" id="fig|398512.5.peg.5210"/>
<dbReference type="InterPro" id="IPR025368">
    <property type="entry name" value="DUF4272"/>
</dbReference>
<protein>
    <recommendedName>
        <fullName evidence="3">DUF4272 domain-containing protein</fullName>
    </recommendedName>
</protein>
<keyword evidence="2" id="KW-1185">Reference proteome</keyword>
<dbReference type="AlphaFoldDB" id="A0A0L6JV37"/>
<dbReference type="RefSeq" id="WP_036935058.1">
    <property type="nucleotide sequence ID" value="NZ_JQKC01000001.1"/>
</dbReference>
<evidence type="ECO:0008006" key="3">
    <source>
        <dbReference type="Google" id="ProtNLM"/>
    </source>
</evidence>